<organism evidence="1 2">
    <name type="scientific">Bradyrhizobium lablabi</name>
    <dbReference type="NCBI Taxonomy" id="722472"/>
    <lineage>
        <taxon>Bacteria</taxon>
        <taxon>Pseudomonadati</taxon>
        <taxon>Pseudomonadota</taxon>
        <taxon>Alphaproteobacteria</taxon>
        <taxon>Hyphomicrobiales</taxon>
        <taxon>Nitrobacteraceae</taxon>
        <taxon>Bradyrhizobium</taxon>
    </lineage>
</organism>
<gene>
    <name evidence="1" type="ORF">SAMN05444171_2113</name>
</gene>
<name>A0A1M6VWB5_9BRAD</name>
<reference evidence="1 2" key="1">
    <citation type="submission" date="2016-10" db="EMBL/GenBank/DDBJ databases">
        <authorList>
            <person name="de Groot N.N."/>
        </authorList>
    </citation>
    <scope>NUCLEOTIDE SEQUENCE [LARGE SCALE GENOMIC DNA]</scope>
    <source>
        <strain evidence="1 2">GAS522</strain>
    </source>
</reference>
<accession>A0A1M6VWB5</accession>
<proteinExistence type="predicted"/>
<sequence length="37" mass="4117">MDEREFNTGLNAVEVTRRTVIETGTSTPLLTKLPVRA</sequence>
<dbReference type="EMBL" id="FNTI01000001">
    <property type="protein sequence ID" value="SEC72376.1"/>
    <property type="molecule type" value="Genomic_DNA"/>
</dbReference>
<dbReference type="Proteomes" id="UP000183208">
    <property type="component" value="Unassembled WGS sequence"/>
</dbReference>
<evidence type="ECO:0000313" key="1">
    <source>
        <dbReference type="EMBL" id="SEC72376.1"/>
    </source>
</evidence>
<evidence type="ECO:0000313" key="2">
    <source>
        <dbReference type="Proteomes" id="UP000183208"/>
    </source>
</evidence>
<protein>
    <submittedName>
        <fullName evidence="1">Uncharacterized protein</fullName>
    </submittedName>
</protein>
<dbReference type="AlphaFoldDB" id="A0A1M6VWB5"/>